<proteinExistence type="predicted"/>
<evidence type="ECO:0000313" key="4">
    <source>
        <dbReference type="EMBL" id="SDH20755.1"/>
    </source>
</evidence>
<keyword evidence="5" id="KW-1185">Reference proteome</keyword>
<feature type="compositionally biased region" description="Low complexity" evidence="1">
    <location>
        <begin position="105"/>
        <end position="122"/>
    </location>
</feature>
<protein>
    <submittedName>
        <fullName evidence="4">Peptidoglycan-binding (PGRP) domain of peptidoglycan hydrolases-containing protein</fullName>
    </submittedName>
</protein>
<evidence type="ECO:0000259" key="3">
    <source>
        <dbReference type="Pfam" id="PF01471"/>
    </source>
</evidence>
<dbReference type="InterPro" id="IPR002477">
    <property type="entry name" value="Peptidoglycan-bd-like"/>
</dbReference>
<dbReference type="STRING" id="645274.SAMN04487901_11972"/>
<evidence type="ECO:0000256" key="1">
    <source>
        <dbReference type="SAM" id="MobiDB-lite"/>
    </source>
</evidence>
<dbReference type="Gene3D" id="1.10.101.10">
    <property type="entry name" value="PGBD-like superfamily/PGBD"/>
    <property type="match status" value="2"/>
</dbReference>
<gene>
    <name evidence="4" type="ORF">SAMN04487901_11972</name>
</gene>
<reference evidence="5" key="1">
    <citation type="submission" date="2016-10" db="EMBL/GenBank/DDBJ databases">
        <authorList>
            <person name="Varghese N."/>
            <person name="Submissions S."/>
        </authorList>
    </citation>
    <scope>NUCLEOTIDE SEQUENCE [LARGE SCALE GENOMIC DNA]</scope>
    <source>
        <strain evidence="5">BP1-148</strain>
    </source>
</reference>
<keyword evidence="4" id="KW-0378">Hydrolase</keyword>
<evidence type="ECO:0000313" key="5">
    <source>
        <dbReference type="Proteomes" id="UP000198779"/>
    </source>
</evidence>
<sequence>MKNSAKNKIKALLLSAAAALLPTHAQAEDSFTFLPDLGNNDDSFNEKKRSWGKVFKNVAKLDKNGEVKYIASHRSHMSHRSGGGGGGYGHRSHYSHYSSYGGGSSHYSSSSSSRSSSSSSSYKKPKLKSAGDYSIGERTLKTGIHGSDVTSLTGYLATGLYINRSWIKEKDGYSLYDTTIASAVKHFQKDAGLPQTGIADQTTIDKLKSWDNSKTTVILGTRELSYSETSTDKGTDVTELVNLLTKAGFAPDPKKIVMTSDGRTEFTKDIATAVRFFQAYNNLTVTGRADDATIKTLKSKIH</sequence>
<dbReference type="RefSeq" id="WP_091818982.1">
    <property type="nucleotide sequence ID" value="NZ_FNCQ01000019.1"/>
</dbReference>
<dbReference type="SUPFAM" id="SSF47090">
    <property type="entry name" value="PGBD-like"/>
    <property type="match status" value="2"/>
</dbReference>
<feature type="region of interest" description="Disordered" evidence="1">
    <location>
        <begin position="105"/>
        <end position="129"/>
    </location>
</feature>
<accession>A0A1G8AID0</accession>
<dbReference type="Proteomes" id="UP000198779">
    <property type="component" value="Unassembled WGS sequence"/>
</dbReference>
<dbReference type="AlphaFoldDB" id="A0A1G8AID0"/>
<dbReference type="InterPro" id="IPR036365">
    <property type="entry name" value="PGBD-like_sf"/>
</dbReference>
<keyword evidence="2" id="KW-0732">Signal</keyword>
<feature type="domain" description="Peptidoglycan binding-like" evidence="3">
    <location>
        <begin position="147"/>
        <end position="207"/>
    </location>
</feature>
<dbReference type="EMBL" id="FNCQ01000019">
    <property type="protein sequence ID" value="SDH20755.1"/>
    <property type="molecule type" value="Genomic_DNA"/>
</dbReference>
<organism evidence="4 5">
    <name type="scientific">Prevotella communis</name>
    <dbReference type="NCBI Taxonomy" id="2913614"/>
    <lineage>
        <taxon>Bacteria</taxon>
        <taxon>Pseudomonadati</taxon>
        <taxon>Bacteroidota</taxon>
        <taxon>Bacteroidia</taxon>
        <taxon>Bacteroidales</taxon>
        <taxon>Prevotellaceae</taxon>
        <taxon>Prevotella</taxon>
    </lineage>
</organism>
<dbReference type="InterPro" id="IPR036366">
    <property type="entry name" value="PGBDSf"/>
</dbReference>
<evidence type="ECO:0000256" key="2">
    <source>
        <dbReference type="SAM" id="SignalP"/>
    </source>
</evidence>
<feature type="chain" id="PRO_5011517901" evidence="2">
    <location>
        <begin position="28"/>
        <end position="302"/>
    </location>
</feature>
<dbReference type="Pfam" id="PF01471">
    <property type="entry name" value="PG_binding_1"/>
    <property type="match status" value="2"/>
</dbReference>
<name>A0A1G8AID0_9BACT</name>
<feature type="signal peptide" evidence="2">
    <location>
        <begin position="1"/>
        <end position="27"/>
    </location>
</feature>
<feature type="domain" description="Peptidoglycan binding-like" evidence="3">
    <location>
        <begin position="234"/>
        <end position="297"/>
    </location>
</feature>
<dbReference type="GO" id="GO:0016787">
    <property type="term" value="F:hydrolase activity"/>
    <property type="evidence" value="ECO:0007669"/>
    <property type="project" value="UniProtKB-KW"/>
</dbReference>